<keyword evidence="1" id="KW-0175">Coiled coil</keyword>
<evidence type="ECO:0000313" key="3">
    <source>
        <dbReference type="EMBL" id="CAH2031104.1"/>
    </source>
</evidence>
<keyword evidence="2" id="KW-0732">Signal</keyword>
<protein>
    <recommendedName>
        <fullName evidence="5">DUF4398 domain-containing protein</fullName>
    </recommendedName>
</protein>
<dbReference type="EMBL" id="OW150024">
    <property type="protein sequence ID" value="CAH2031104.1"/>
    <property type="molecule type" value="Genomic_DNA"/>
</dbReference>
<dbReference type="RefSeq" id="WP_305731945.1">
    <property type="nucleotide sequence ID" value="NZ_OW150024.1"/>
</dbReference>
<reference evidence="3 4" key="1">
    <citation type="submission" date="2022-03" db="EMBL/GenBank/DDBJ databases">
        <authorList>
            <person name="Koch H."/>
        </authorList>
    </citation>
    <scope>NUCLEOTIDE SEQUENCE [LARGE SCALE GENOMIC DNA]</scope>
    <source>
        <strain evidence="3 4">G1</strain>
    </source>
</reference>
<gene>
    <name evidence="3" type="ORF">GEAMG1_1274</name>
</gene>
<evidence type="ECO:0000313" key="4">
    <source>
        <dbReference type="Proteomes" id="UP001295463"/>
    </source>
</evidence>
<feature type="coiled-coil region" evidence="1">
    <location>
        <begin position="102"/>
        <end position="129"/>
    </location>
</feature>
<keyword evidence="4" id="KW-1185">Reference proteome</keyword>
<organism evidence="3 4">
    <name type="scientific">Trichlorobacter ammonificans</name>
    <dbReference type="NCBI Taxonomy" id="2916410"/>
    <lineage>
        <taxon>Bacteria</taxon>
        <taxon>Pseudomonadati</taxon>
        <taxon>Thermodesulfobacteriota</taxon>
        <taxon>Desulfuromonadia</taxon>
        <taxon>Geobacterales</taxon>
        <taxon>Geobacteraceae</taxon>
        <taxon>Trichlorobacter</taxon>
    </lineage>
</organism>
<feature type="chain" id="PRO_5045154769" description="DUF4398 domain-containing protein" evidence="2">
    <location>
        <begin position="23"/>
        <end position="134"/>
    </location>
</feature>
<dbReference type="Proteomes" id="UP001295463">
    <property type="component" value="Chromosome"/>
</dbReference>
<name>A0ABM9D7A7_9BACT</name>
<evidence type="ECO:0000256" key="1">
    <source>
        <dbReference type="SAM" id="Coils"/>
    </source>
</evidence>
<accession>A0ABM9D7A7</accession>
<evidence type="ECO:0000256" key="2">
    <source>
        <dbReference type="SAM" id="SignalP"/>
    </source>
</evidence>
<feature type="signal peptide" evidence="2">
    <location>
        <begin position="1"/>
        <end position="22"/>
    </location>
</feature>
<proteinExistence type="predicted"/>
<evidence type="ECO:0008006" key="5">
    <source>
        <dbReference type="Google" id="ProtNLM"/>
    </source>
</evidence>
<sequence>MKVWKRYLCIGALLLLPVPVCAADPSPGVRPETTALYQKARDQVAGLAGTPTAMRAADVVAQAAARVEAAQSGLKEGNDRTTREASELALVLVKLALATADERGAAEKVAAARRELDALEQKLATILAGKGERP</sequence>